<dbReference type="VEuPathDB" id="FungiDB:CPAG_09779"/>
<proteinExistence type="predicted"/>
<reference evidence="3" key="3">
    <citation type="journal article" date="2010" name="Genome Res.">
        <title>Population genomic sequencing of Coccidioides fungi reveals recent hybridization and transposon control.</title>
        <authorList>
            <person name="Neafsey D.E."/>
            <person name="Barker B.M."/>
            <person name="Sharpton T.J."/>
            <person name="Stajich J.E."/>
            <person name="Park D.J."/>
            <person name="Whiston E."/>
            <person name="Hung C.-Y."/>
            <person name="McMahan C."/>
            <person name="White J."/>
            <person name="Sykes S."/>
            <person name="Heiman D."/>
            <person name="Young S."/>
            <person name="Zeng Q."/>
            <person name="Abouelleil A."/>
            <person name="Aftuck L."/>
            <person name="Bessette D."/>
            <person name="Brown A."/>
            <person name="FitzGerald M."/>
            <person name="Lui A."/>
            <person name="Macdonald J.P."/>
            <person name="Priest M."/>
            <person name="Orbach M.J."/>
            <person name="Galgiani J.N."/>
            <person name="Kirkland T.N."/>
            <person name="Cole G.T."/>
            <person name="Birren B.W."/>
            <person name="Henn M.R."/>
            <person name="Taylor J.W."/>
            <person name="Rounsley S.D."/>
        </authorList>
    </citation>
    <scope>NUCLEOTIDE SEQUENCE [LARGE SCALE GENOMIC DNA]</scope>
    <source>
        <strain evidence="3">RMSCC 3488</strain>
    </source>
</reference>
<sequence length="105" mass="12062">MHIIVSLLEIIMGTWFTAHEFYPYGATNEHTIPACHVLAKICRSIKVRVKKGMPLVFHWLAYGERGVHSRNKLQVAFEIFIWRLASYSELLRTDGRGTAFSQLGE</sequence>
<evidence type="ECO:0000313" key="2">
    <source>
        <dbReference type="EMBL" id="KMM73491.1"/>
    </source>
</evidence>
<dbReference type="EMBL" id="DS268114">
    <property type="protein sequence ID" value="KMM73491.1"/>
    <property type="molecule type" value="Genomic_DNA"/>
</dbReference>
<evidence type="ECO:0000256" key="1">
    <source>
        <dbReference type="SAM" id="SignalP"/>
    </source>
</evidence>
<name>A0A0J6FJX9_COCPO</name>
<feature type="signal peptide" evidence="1">
    <location>
        <begin position="1"/>
        <end position="16"/>
    </location>
</feature>
<dbReference type="EMBL" id="DS268114">
    <property type="protein sequence ID" value="KMM73490.1"/>
    <property type="molecule type" value="Genomic_DNA"/>
</dbReference>
<dbReference type="AlphaFoldDB" id="A0A0J6FJX9"/>
<organism evidence="2 3">
    <name type="scientific">Coccidioides posadasii RMSCC 3488</name>
    <dbReference type="NCBI Taxonomy" id="454284"/>
    <lineage>
        <taxon>Eukaryota</taxon>
        <taxon>Fungi</taxon>
        <taxon>Dikarya</taxon>
        <taxon>Ascomycota</taxon>
        <taxon>Pezizomycotina</taxon>
        <taxon>Eurotiomycetes</taxon>
        <taxon>Eurotiomycetidae</taxon>
        <taxon>Onygenales</taxon>
        <taxon>Onygenaceae</taxon>
        <taxon>Coccidioides</taxon>
    </lineage>
</organism>
<accession>A0A0J6FJX9</accession>
<gene>
    <name evidence="2" type="ORF">CPAG_09779</name>
</gene>
<evidence type="ECO:0000313" key="3">
    <source>
        <dbReference type="Proteomes" id="UP000054567"/>
    </source>
</evidence>
<reference evidence="2 3" key="1">
    <citation type="submission" date="2007-06" db="EMBL/GenBank/DDBJ databases">
        <title>The Genome Sequence of Coccidioides posadasii RMSCC_3488.</title>
        <authorList>
            <consortium name="Coccidioides Genome Resources Consortium"/>
            <consortium name="The Broad Institute Genome Sequencing Platform"/>
            <person name="Henn M.R."/>
            <person name="Sykes S."/>
            <person name="Young S."/>
            <person name="Jaffe D."/>
            <person name="Berlin A."/>
            <person name="Alvarez P."/>
            <person name="Butler J."/>
            <person name="Gnerre S."/>
            <person name="Grabherr M."/>
            <person name="Mauceli E."/>
            <person name="Brockman W."/>
            <person name="Kodira C."/>
            <person name="Alvarado L."/>
            <person name="Zeng Q."/>
            <person name="Crawford M."/>
            <person name="Antoine C."/>
            <person name="Devon K."/>
            <person name="Galgiani J."/>
            <person name="Orsborn K."/>
            <person name="Lewis M.L."/>
            <person name="Nusbaum C."/>
            <person name="Galagan J."/>
            <person name="Birren B."/>
        </authorList>
    </citation>
    <scope>NUCLEOTIDE SEQUENCE [LARGE SCALE GENOMIC DNA]</scope>
    <source>
        <strain evidence="2 3">RMSCC 3488</strain>
    </source>
</reference>
<feature type="chain" id="PRO_5007411880" evidence="1">
    <location>
        <begin position="17"/>
        <end position="105"/>
    </location>
</feature>
<reference evidence="3" key="2">
    <citation type="journal article" date="2009" name="Genome Res.">
        <title>Comparative genomic analyses of the human fungal pathogens Coccidioides and their relatives.</title>
        <authorList>
            <person name="Sharpton T.J."/>
            <person name="Stajich J.E."/>
            <person name="Rounsley S.D."/>
            <person name="Gardner M.J."/>
            <person name="Wortman J.R."/>
            <person name="Jordar V.S."/>
            <person name="Maiti R."/>
            <person name="Kodira C.D."/>
            <person name="Neafsey D.E."/>
            <person name="Zeng Q."/>
            <person name="Hung C.-Y."/>
            <person name="McMahan C."/>
            <person name="Muszewska A."/>
            <person name="Grynberg M."/>
            <person name="Mandel M.A."/>
            <person name="Kellner E.M."/>
            <person name="Barker B.M."/>
            <person name="Galgiani J.N."/>
            <person name="Orbach M.J."/>
            <person name="Kirkland T.N."/>
            <person name="Cole G.T."/>
            <person name="Henn M.R."/>
            <person name="Birren B.W."/>
            <person name="Taylor J.W."/>
        </authorList>
    </citation>
    <scope>NUCLEOTIDE SEQUENCE [LARGE SCALE GENOMIC DNA]</scope>
    <source>
        <strain evidence="3">RMSCC 3488</strain>
    </source>
</reference>
<keyword evidence="1" id="KW-0732">Signal</keyword>
<protein>
    <submittedName>
        <fullName evidence="2">Uncharacterized protein</fullName>
    </submittedName>
</protein>
<dbReference type="Proteomes" id="UP000054567">
    <property type="component" value="Unassembled WGS sequence"/>
</dbReference>